<dbReference type="Pfam" id="PF13946">
    <property type="entry name" value="DUF4214"/>
    <property type="match status" value="1"/>
</dbReference>
<evidence type="ECO:0000256" key="1">
    <source>
        <dbReference type="SAM" id="Phobius"/>
    </source>
</evidence>
<proteinExistence type="predicted"/>
<dbReference type="InterPro" id="IPR025282">
    <property type="entry name" value="DUF4214"/>
</dbReference>
<accession>A0A4R2KUI6</accession>
<feature type="domain" description="DUF4214" evidence="2">
    <location>
        <begin position="136"/>
        <end position="185"/>
    </location>
</feature>
<keyword evidence="4" id="KW-1185">Reference proteome</keyword>
<dbReference type="EMBL" id="SLWX01000004">
    <property type="protein sequence ID" value="TCO76552.1"/>
    <property type="molecule type" value="Genomic_DNA"/>
</dbReference>
<dbReference type="Proteomes" id="UP000294980">
    <property type="component" value="Unassembled WGS sequence"/>
</dbReference>
<dbReference type="InterPro" id="IPR038255">
    <property type="entry name" value="PBS_linker_sf"/>
</dbReference>
<comment type="caution">
    <text evidence="3">The sequence shown here is derived from an EMBL/GenBank/DDBJ whole genome shotgun (WGS) entry which is preliminary data.</text>
</comment>
<dbReference type="PANTHER" id="PTHR43737:SF1">
    <property type="entry name" value="DUF1501 DOMAIN-CONTAINING PROTEIN"/>
    <property type="match status" value="1"/>
</dbReference>
<evidence type="ECO:0000313" key="4">
    <source>
        <dbReference type="Proteomes" id="UP000294980"/>
    </source>
</evidence>
<evidence type="ECO:0000259" key="2">
    <source>
        <dbReference type="Pfam" id="PF13946"/>
    </source>
</evidence>
<gene>
    <name evidence="3" type="ORF">EV688_1046</name>
</gene>
<feature type="transmembrane region" description="Helical" evidence="1">
    <location>
        <begin position="75"/>
        <end position="94"/>
    </location>
</feature>
<sequence>MNAASRRINKNTRFFCSQATWGSRRSRPGGQDHTGNMPNALALEAASAAHDGIDDSDRHNGDRARASLKQCGSQIILFFVLSMLSALGPAPSLAQDFIEDVQKMYIAYYGRPGDPGGLTFWSSKIREANGDLTLIAENFGNSKEFTDRFGSLSDSELVDNIYLQLLGRSADPEGLNFYVGKLQSNEPGWSLASIALRIIDGVPRGSADDSLIDNRLEFAGTFVRAVSDGLLTYEGDEQASALSSILSTVTMDPDSLTNAISSIYNDGDSDNVVDVYDLCPSTSTGIGVDSTGCPAVALDAFRFLSQSTYGVRPGDIDALLRNGTGQLAYDRWLKEQAKLPPTLSLKLVIDEIRRQGVASATAEVHGIRTDVWMQIAMTAEDQLRQRMAFALSQIFVISDQGAPSKYPLMVADFYDTLIAHALGNYRDLFEAVTLHPAMGLYLSMMGNRKSLPGTTLRPDENYARESMQLFSIGLSLLNQDGTRVEDATGAEIPTYGQAEVSSFARTFTGWNWACWWYATEGSCNFEEVSGENYDGADQNGGTSNQVKPMAHYENYHDSDEKQLLTYSGVTPIGGVIPAGTDGPRALGMALDNLFYHPNVPPFISRQLIQRLVTSNPSPGYVQRVADMFKDDGTGVRGNLFAVARAILLDPEARPQPGAEKAGKLKEPLLKVLQTWRAFNGRTANGRFTTQAFCCPGAGDPRSVLGQSPNQSPSVFNFYSPFYSPGGEIAQQGLVSPEMQLALESLLGQQLSYYAVQSIWRSRPNSSDELLPDDKFHSGAGDLLHLDFSPYIDMAGEPDALMNALSETLFGDSDQLSPQLRDGIRRLMDAYGPGPSPDADSEQVEIWQQRRVREAVFLILVSPEFAVQ</sequence>
<name>A0A4R2KUI6_9GAMM</name>
<dbReference type="AlphaFoldDB" id="A0A4R2KUI6"/>
<organism evidence="3 4">
    <name type="scientific">Chromatocurvus halotolerans</name>
    <dbReference type="NCBI Taxonomy" id="1132028"/>
    <lineage>
        <taxon>Bacteria</taxon>
        <taxon>Pseudomonadati</taxon>
        <taxon>Pseudomonadota</taxon>
        <taxon>Gammaproteobacteria</taxon>
        <taxon>Cellvibrionales</taxon>
        <taxon>Halieaceae</taxon>
        <taxon>Chromatocurvus</taxon>
    </lineage>
</organism>
<dbReference type="Pfam" id="PF08811">
    <property type="entry name" value="DUF1800"/>
    <property type="match status" value="1"/>
</dbReference>
<protein>
    <submittedName>
        <fullName evidence="3">Uncharacterized protein DUF4214</fullName>
    </submittedName>
</protein>
<reference evidence="3 4" key="1">
    <citation type="submission" date="2019-03" db="EMBL/GenBank/DDBJ databases">
        <title>Genomic Encyclopedia of Type Strains, Phase IV (KMG-IV): sequencing the most valuable type-strain genomes for metagenomic binning, comparative biology and taxonomic classification.</title>
        <authorList>
            <person name="Goeker M."/>
        </authorList>
    </citation>
    <scope>NUCLEOTIDE SEQUENCE [LARGE SCALE GENOMIC DNA]</scope>
    <source>
        <strain evidence="3 4">DSM 23344</strain>
    </source>
</reference>
<evidence type="ECO:0000313" key="3">
    <source>
        <dbReference type="EMBL" id="TCO76552.1"/>
    </source>
</evidence>
<dbReference type="Gene3D" id="1.10.3130.20">
    <property type="entry name" value="Phycobilisome linker domain"/>
    <property type="match status" value="1"/>
</dbReference>
<keyword evidence="1" id="KW-0812">Transmembrane</keyword>
<dbReference type="PANTHER" id="PTHR43737">
    <property type="entry name" value="BLL7424 PROTEIN"/>
    <property type="match status" value="1"/>
</dbReference>
<dbReference type="InterPro" id="IPR014917">
    <property type="entry name" value="DUF1800"/>
</dbReference>
<keyword evidence="1" id="KW-0472">Membrane</keyword>
<keyword evidence="1" id="KW-1133">Transmembrane helix</keyword>